<keyword evidence="2" id="KW-1185">Reference proteome</keyword>
<dbReference type="AlphaFoldDB" id="A0A4P7D4W8"/>
<dbReference type="KEGG" id="ppai:E1956_42365"/>
<dbReference type="Proteomes" id="UP000295727">
    <property type="component" value="Chromosome 4"/>
</dbReference>
<gene>
    <name evidence="1" type="ORF">E1956_42365</name>
</gene>
<name>A0A4P7D4W8_9BURK</name>
<dbReference type="OrthoDB" id="5524851at2"/>
<evidence type="ECO:0000313" key="2">
    <source>
        <dbReference type="Proteomes" id="UP000295727"/>
    </source>
</evidence>
<organism evidence="1 2">
    <name type="scientific">Paraburkholderia pallida</name>
    <dbReference type="NCBI Taxonomy" id="2547399"/>
    <lineage>
        <taxon>Bacteria</taxon>
        <taxon>Pseudomonadati</taxon>
        <taxon>Pseudomonadota</taxon>
        <taxon>Betaproteobacteria</taxon>
        <taxon>Burkholderiales</taxon>
        <taxon>Burkholderiaceae</taxon>
        <taxon>Paraburkholderia</taxon>
    </lineage>
</organism>
<accession>A0A4P7D4W8</accession>
<dbReference type="EMBL" id="CP038151">
    <property type="protein sequence ID" value="QBR03739.1"/>
    <property type="molecule type" value="Genomic_DNA"/>
</dbReference>
<proteinExistence type="predicted"/>
<reference evidence="1 2" key="1">
    <citation type="submission" date="2019-03" db="EMBL/GenBank/DDBJ databases">
        <title>Paraburkholderia sp. 7MH5, isolated from subtropical forest soil.</title>
        <authorList>
            <person name="Gao Z.-H."/>
            <person name="Qiu L.-H."/>
        </authorList>
    </citation>
    <scope>NUCLEOTIDE SEQUENCE [LARGE SCALE GENOMIC DNA]</scope>
    <source>
        <strain evidence="1 2">7MH5</strain>
    </source>
</reference>
<sequence>MEAAVIDVDLWTLIEPLPPMTKPGDRDLGQPRVSNRAVLNGILFAIEAGIR</sequence>
<evidence type="ECO:0000313" key="1">
    <source>
        <dbReference type="EMBL" id="QBR03739.1"/>
    </source>
</evidence>
<protein>
    <submittedName>
        <fullName evidence="1">Transposase</fullName>
    </submittedName>
</protein>